<dbReference type="PANTHER" id="PTHR16943">
    <property type="entry name" value="2-METHYLCITRATE DEHYDRATASE-RELATED"/>
    <property type="match status" value="1"/>
</dbReference>
<evidence type="ECO:0000313" key="5">
    <source>
        <dbReference type="Proteomes" id="UP001141434"/>
    </source>
</evidence>
<proteinExistence type="inferred from homology"/>
<name>A0A9W9FKI6_9EURO</name>
<dbReference type="OrthoDB" id="10267976at2759"/>
<dbReference type="SUPFAM" id="SSF103378">
    <property type="entry name" value="2-methylcitrate dehydratase PrpD"/>
    <property type="match status" value="1"/>
</dbReference>
<comment type="similarity">
    <text evidence="1">Belongs to the PrpD family.</text>
</comment>
<evidence type="ECO:0000259" key="3">
    <source>
        <dbReference type="Pfam" id="PF19305"/>
    </source>
</evidence>
<protein>
    <submittedName>
        <fullName evidence="4">Immune-responsive protein</fullName>
    </submittedName>
</protein>
<dbReference type="Pfam" id="PF19305">
    <property type="entry name" value="MmgE_PrpD_C"/>
    <property type="match status" value="1"/>
</dbReference>
<organism evidence="4 5">
    <name type="scientific">Penicillium alfredii</name>
    <dbReference type="NCBI Taxonomy" id="1506179"/>
    <lineage>
        <taxon>Eukaryota</taxon>
        <taxon>Fungi</taxon>
        <taxon>Dikarya</taxon>
        <taxon>Ascomycota</taxon>
        <taxon>Pezizomycotina</taxon>
        <taxon>Eurotiomycetes</taxon>
        <taxon>Eurotiomycetidae</taxon>
        <taxon>Eurotiales</taxon>
        <taxon>Aspergillaceae</taxon>
        <taxon>Penicillium</taxon>
    </lineage>
</organism>
<dbReference type="InterPro" id="IPR036148">
    <property type="entry name" value="MmgE/PrpD_sf"/>
</dbReference>
<evidence type="ECO:0000313" key="4">
    <source>
        <dbReference type="EMBL" id="KAJ5101891.1"/>
    </source>
</evidence>
<dbReference type="InterPro" id="IPR045336">
    <property type="entry name" value="MmgE_PrpD_N"/>
</dbReference>
<reference evidence="4" key="1">
    <citation type="submission" date="2022-11" db="EMBL/GenBank/DDBJ databases">
        <authorList>
            <person name="Petersen C."/>
        </authorList>
    </citation>
    <scope>NUCLEOTIDE SEQUENCE</scope>
    <source>
        <strain evidence="4">IBT 34128</strain>
    </source>
</reference>
<accession>A0A9W9FKI6</accession>
<dbReference type="Proteomes" id="UP001141434">
    <property type="component" value="Unassembled WGS sequence"/>
</dbReference>
<feature type="domain" description="MmgE/PrpD N-terminal" evidence="2">
    <location>
        <begin position="13"/>
        <end position="257"/>
    </location>
</feature>
<dbReference type="GeneID" id="81393863"/>
<dbReference type="Pfam" id="PF03972">
    <property type="entry name" value="MmgE_PrpD_N"/>
    <property type="match status" value="1"/>
</dbReference>
<dbReference type="PANTHER" id="PTHR16943:SF8">
    <property type="entry name" value="2-METHYLCITRATE DEHYDRATASE"/>
    <property type="match status" value="1"/>
</dbReference>
<dbReference type="GO" id="GO:0016829">
    <property type="term" value="F:lyase activity"/>
    <property type="evidence" value="ECO:0007669"/>
    <property type="project" value="InterPro"/>
</dbReference>
<dbReference type="Gene3D" id="1.10.4100.10">
    <property type="entry name" value="2-methylcitrate dehydratase PrpD"/>
    <property type="match status" value="1"/>
</dbReference>
<dbReference type="RefSeq" id="XP_056512722.1">
    <property type="nucleotide sequence ID" value="XM_056654695.1"/>
</dbReference>
<evidence type="ECO:0000256" key="1">
    <source>
        <dbReference type="ARBA" id="ARBA00006174"/>
    </source>
</evidence>
<sequence>MGQSSNTPGVTKELCSWIYGLSLNDIPEEVRTRAKYLILDGICCALVGAHLPWVEKAARAVFSIEPPGDCMVWGYDKKLGALPAALLNSTEIQSFELDDWHTLAPLHSNSIILPALLAAAGQKRAKTSSSFDGTSLLLSTIIGYEVGPRVGLCLYGGHMLTRGWHSGTVFGHAASAAAVSKLLGLQQDAIEDALGMACTQACGLMSAQFGSDVKRMQHGFPARNGLFAALLAETGYIGIKNVFEEPYGGFLSTFGQSGKEPPYLVDELTKALGQTWQSDDIRVKSYASMAGTHCTVDTIAALQQKHADKLADLQNITSIKIEMSEAAMKHGGWTATRPLSATGAQMSCAYVAAVQLVDRRVSPQEFRHELLDRDVIWDLIDKTECCHTPELGEKYEQRVTVTLKDGEAITETLQAPHDVDPGLTNEEILQKFRTFTDGIMAPERRDRIEKIVLDLETMDDVSILENLLAAPTRSPIDVFWWLRKTIGMFASGAGMRVIDFSVHSIDLPSPNIYSLIHDI</sequence>
<comment type="caution">
    <text evidence="4">The sequence shown here is derived from an EMBL/GenBank/DDBJ whole genome shotgun (WGS) entry which is preliminary data.</text>
</comment>
<dbReference type="InterPro" id="IPR042183">
    <property type="entry name" value="MmgE/PrpD_sf_1"/>
</dbReference>
<gene>
    <name evidence="4" type="ORF">NUU61_004113</name>
</gene>
<reference evidence="4" key="2">
    <citation type="journal article" date="2023" name="IMA Fungus">
        <title>Comparative genomic study of the Penicillium genus elucidates a diverse pangenome and 15 lateral gene transfer events.</title>
        <authorList>
            <person name="Petersen C."/>
            <person name="Sorensen T."/>
            <person name="Nielsen M.R."/>
            <person name="Sondergaard T.E."/>
            <person name="Sorensen J.L."/>
            <person name="Fitzpatrick D.A."/>
            <person name="Frisvad J.C."/>
            <person name="Nielsen K.L."/>
        </authorList>
    </citation>
    <scope>NUCLEOTIDE SEQUENCE</scope>
    <source>
        <strain evidence="4">IBT 34128</strain>
    </source>
</reference>
<evidence type="ECO:0000259" key="2">
    <source>
        <dbReference type="Pfam" id="PF03972"/>
    </source>
</evidence>
<dbReference type="AlphaFoldDB" id="A0A9W9FKI6"/>
<dbReference type="EMBL" id="JAPMSZ010000005">
    <property type="protein sequence ID" value="KAJ5101891.1"/>
    <property type="molecule type" value="Genomic_DNA"/>
</dbReference>
<keyword evidence="5" id="KW-1185">Reference proteome</keyword>
<dbReference type="InterPro" id="IPR045337">
    <property type="entry name" value="MmgE_PrpD_C"/>
</dbReference>
<dbReference type="InterPro" id="IPR005656">
    <property type="entry name" value="MmgE_PrpD"/>
</dbReference>
<feature type="domain" description="MmgE/PrpD C-terminal" evidence="3">
    <location>
        <begin position="286"/>
        <end position="456"/>
    </location>
</feature>